<accession>A0ABZ0SLM8</accession>
<evidence type="ECO:0000313" key="2">
    <source>
        <dbReference type="Proteomes" id="UP001323798"/>
    </source>
</evidence>
<gene>
    <name evidence="1" type="ORF">SM116_00095</name>
</gene>
<dbReference type="Proteomes" id="UP001323798">
    <property type="component" value="Chromosome"/>
</dbReference>
<keyword evidence="2" id="KW-1185">Reference proteome</keyword>
<proteinExistence type="predicted"/>
<evidence type="ECO:0008006" key="3">
    <source>
        <dbReference type="Google" id="ProtNLM"/>
    </source>
</evidence>
<organism evidence="1 2">
    <name type="scientific">Microbacterium rhizosphaerae</name>
    <dbReference type="NCBI Taxonomy" id="1678237"/>
    <lineage>
        <taxon>Bacteria</taxon>
        <taxon>Bacillati</taxon>
        <taxon>Actinomycetota</taxon>
        <taxon>Actinomycetes</taxon>
        <taxon>Micrococcales</taxon>
        <taxon>Microbacteriaceae</taxon>
        <taxon>Microbacterium</taxon>
    </lineage>
</organism>
<name>A0ABZ0SLM8_9MICO</name>
<evidence type="ECO:0000313" key="1">
    <source>
        <dbReference type="EMBL" id="WPR89725.1"/>
    </source>
</evidence>
<reference evidence="1 2" key="1">
    <citation type="submission" date="2023-11" db="EMBL/GenBank/DDBJ databases">
        <title>Genome sequence of Microbacterium rhizosphaerae KACC 19337.</title>
        <authorList>
            <person name="Choi H."/>
            <person name="Kim S."/>
            <person name="Kim Y."/>
            <person name="Kwon S.-W."/>
            <person name="Heo J."/>
        </authorList>
    </citation>
    <scope>NUCLEOTIDE SEQUENCE [LARGE SCALE GENOMIC DNA]</scope>
    <source>
        <strain evidence="1 2">KACC 19337</strain>
    </source>
</reference>
<protein>
    <recommendedName>
        <fullName evidence="3">KOW domain-containing protein</fullName>
    </recommendedName>
</protein>
<sequence>MRLEGGAGMSTYALVTDWSSLRSGTDVLVRRKDGGDEFIGMVAGHTGSALVVHASASEAVGVVRVVRPDEWVVKLITP</sequence>
<dbReference type="EMBL" id="CP139368">
    <property type="protein sequence ID" value="WPR89725.1"/>
    <property type="molecule type" value="Genomic_DNA"/>
</dbReference>
<dbReference type="RefSeq" id="WP_320942439.1">
    <property type="nucleotide sequence ID" value="NZ_BAABEU010000003.1"/>
</dbReference>